<reference evidence="14" key="3">
    <citation type="submission" date="2022-01" db="EMBL/GenBank/DDBJ databases">
        <authorList>
            <person name="Rubenstein D.R."/>
        </authorList>
    </citation>
    <scope>NUCLEOTIDE SEQUENCE</scope>
    <source>
        <strain evidence="14">SS15</strain>
        <tissue evidence="14">Liver</tissue>
    </source>
</reference>
<keyword evidence="15" id="KW-1185">Reference proteome</keyword>
<evidence type="ECO:0000256" key="8">
    <source>
        <dbReference type="ARBA" id="ARBA00023136"/>
    </source>
</evidence>
<feature type="compositionally biased region" description="Polar residues" evidence="12">
    <location>
        <begin position="1"/>
        <end position="10"/>
    </location>
</feature>
<dbReference type="GO" id="GO:0016051">
    <property type="term" value="P:carbohydrate biosynthetic process"/>
    <property type="evidence" value="ECO:0007669"/>
    <property type="project" value="InterPro"/>
</dbReference>
<comment type="subcellular location">
    <subcellularLocation>
        <location evidence="1 11">Golgi apparatus membrane</location>
        <topology evidence="1 11">Single-pass type II membrane protein</topology>
    </subcellularLocation>
</comment>
<dbReference type="Pfam" id="PF03567">
    <property type="entry name" value="Sulfotransfer_2"/>
    <property type="match status" value="1"/>
</dbReference>
<evidence type="ECO:0000256" key="1">
    <source>
        <dbReference type="ARBA" id="ARBA00004323"/>
    </source>
</evidence>
<protein>
    <recommendedName>
        <fullName evidence="11">Carbohydrate sulfotransferase</fullName>
        <ecNumber evidence="11">2.8.2.-</ecNumber>
    </recommendedName>
</protein>
<keyword evidence="5 11" id="KW-0735">Signal-anchor</keyword>
<dbReference type="Proteomes" id="UP000618051">
    <property type="component" value="Unassembled WGS sequence"/>
</dbReference>
<proteinExistence type="inferred from homology"/>
<dbReference type="GO" id="GO:0030166">
    <property type="term" value="P:proteoglycan biosynthetic process"/>
    <property type="evidence" value="ECO:0007669"/>
    <property type="project" value="TreeGrafter"/>
</dbReference>
<dbReference type="PANTHER" id="PTHR12137">
    <property type="entry name" value="CARBOHYDRATE SULFOTRANSFERASE"/>
    <property type="match status" value="1"/>
</dbReference>
<keyword evidence="8" id="KW-0472">Membrane</keyword>
<organism evidence="13">
    <name type="scientific">Lamprotornis superbus</name>
    <dbReference type="NCBI Taxonomy" id="245042"/>
    <lineage>
        <taxon>Eukaryota</taxon>
        <taxon>Metazoa</taxon>
        <taxon>Chordata</taxon>
        <taxon>Craniata</taxon>
        <taxon>Vertebrata</taxon>
        <taxon>Euteleostomi</taxon>
        <taxon>Archelosauria</taxon>
        <taxon>Archosauria</taxon>
        <taxon>Dinosauria</taxon>
        <taxon>Saurischia</taxon>
        <taxon>Theropoda</taxon>
        <taxon>Coelurosauria</taxon>
        <taxon>Aves</taxon>
        <taxon>Neognathae</taxon>
        <taxon>Neoaves</taxon>
        <taxon>Telluraves</taxon>
        <taxon>Australaves</taxon>
        <taxon>Passeriformes</taxon>
        <taxon>Sturnidae</taxon>
        <taxon>Lamprotornis</taxon>
    </lineage>
</organism>
<dbReference type="AlphaFoldDB" id="A0A835TWZ6"/>
<keyword evidence="9 11" id="KW-0325">Glycoprotein</keyword>
<keyword evidence="6" id="KW-1133">Transmembrane helix</keyword>
<evidence type="ECO:0000256" key="10">
    <source>
        <dbReference type="ARBA" id="ARBA00023277"/>
    </source>
</evidence>
<evidence type="ECO:0000256" key="5">
    <source>
        <dbReference type="ARBA" id="ARBA00022968"/>
    </source>
</evidence>
<reference evidence="14 15" key="2">
    <citation type="journal article" date="2021" name="J. Hered.">
        <title>Feather Gene Expression Elucidates the Developmental Basis of Plumage Iridescence in African Starlings.</title>
        <authorList>
            <person name="Rubenstein D.R."/>
            <person name="Corvelo A."/>
            <person name="MacManes M.D."/>
            <person name="Maia R."/>
            <person name="Narzisi G."/>
            <person name="Rousaki A."/>
            <person name="Vandenabeele P."/>
            <person name="Shawkey M.D."/>
            <person name="Solomon J."/>
        </authorList>
    </citation>
    <scope>NUCLEOTIDE SEQUENCE [LARGE SCALE GENOMIC DNA]</scope>
    <source>
        <strain evidence="14">SS15</strain>
    </source>
</reference>
<evidence type="ECO:0000256" key="6">
    <source>
        <dbReference type="ARBA" id="ARBA00022989"/>
    </source>
</evidence>
<evidence type="ECO:0000256" key="9">
    <source>
        <dbReference type="ARBA" id="ARBA00023180"/>
    </source>
</evidence>
<name>A0A835TWZ6_9PASS</name>
<evidence type="ECO:0000256" key="7">
    <source>
        <dbReference type="ARBA" id="ARBA00023034"/>
    </source>
</evidence>
<keyword evidence="3 11" id="KW-0808">Transferase</keyword>
<gene>
    <name evidence="14" type="ORF">IHE44_0012341</name>
    <name evidence="13" type="ORF">IHE44_012209</name>
</gene>
<evidence type="ECO:0000256" key="2">
    <source>
        <dbReference type="ARBA" id="ARBA00006339"/>
    </source>
</evidence>
<keyword evidence="7 11" id="KW-0333">Golgi apparatus</keyword>
<dbReference type="InterPro" id="IPR018011">
    <property type="entry name" value="Carb_sulfotrans_8-10"/>
</dbReference>
<evidence type="ECO:0000256" key="12">
    <source>
        <dbReference type="SAM" id="MobiDB-lite"/>
    </source>
</evidence>
<dbReference type="OrthoDB" id="2019940at2759"/>
<accession>A0A835TWZ6</accession>
<dbReference type="GO" id="GO:0008146">
    <property type="term" value="F:sulfotransferase activity"/>
    <property type="evidence" value="ECO:0007669"/>
    <property type="project" value="InterPro"/>
</dbReference>
<reference evidence="13" key="1">
    <citation type="submission" date="2020-10" db="EMBL/GenBank/DDBJ databases">
        <title>Feather gene expression reveals the developmental basis of iridescence in African starlings.</title>
        <authorList>
            <person name="Rubenstein D.R."/>
        </authorList>
    </citation>
    <scope>NUCLEOTIDE SEQUENCE</scope>
    <source>
        <strain evidence="13">SS15</strain>
        <tissue evidence="13">Liver</tissue>
    </source>
</reference>
<feature type="region of interest" description="Disordered" evidence="12">
    <location>
        <begin position="1"/>
        <end position="34"/>
    </location>
</feature>
<evidence type="ECO:0000313" key="15">
    <source>
        <dbReference type="Proteomes" id="UP000618051"/>
    </source>
</evidence>
<dbReference type="EMBL" id="JADDUC020000005">
    <property type="protein sequence ID" value="KAI1239227.1"/>
    <property type="molecule type" value="Genomic_DNA"/>
</dbReference>
<dbReference type="EMBL" id="JADDUC010000060">
    <property type="protein sequence ID" value="KAG0120693.1"/>
    <property type="molecule type" value="Genomic_DNA"/>
</dbReference>
<sequence length="567" mass="63994">MMATPSSTLADSMYPQPSAPPENEPGASRSITRRPCVPERQRAAVAAVQRGQVPPQSLCRGKQHSSIILTPPKLKSVAQNKKEVELSIPYMALHPSAIPKGTLSNTAILHQIRRDQVTDTCRANSVSSRKRRVLTPNDLKHLVVDEDHEMIYCYVPKVACTNWKRVMMVLTGRGKYSDPMEIPANEAHVSSNLKTLNQYSIPEINHRLKNYMKFLFVREPFERLVSAYRNKFTQKYNTSFHKRYGTKIVRRQRKNATQEALRKGDDVKFEEFVAYLIDPHTQREEPFNEHWQTVYSLCHPCHIHYDLIGKYETLEEDSNYVLQLAGVGNYLKFPTYAKSTRTTDEMTTEFFQNISSLHQMQLASAEPSSAGGSVLGMIPTAEGSFPPHGPKNLNLECRLDLAHLNMVALLSAVTGGPQSPYTCDRLTHYHKVMHHPVSNPQQSKHLHNIKKNLYYYHRQKEACLLMILYIPISYSMCWKTLQCPTSTIVFSAIGATNFQVEVPRLSSTASAVTVWQILMGAKVGTELPAHTDAKSAKEQGLLGMLARSCAGTEKQKKRVIVQATWSA</sequence>
<comment type="caution">
    <text evidence="13">The sequence shown here is derived from an EMBL/GenBank/DDBJ whole genome shotgun (WGS) entry which is preliminary data.</text>
</comment>
<evidence type="ECO:0000313" key="14">
    <source>
        <dbReference type="EMBL" id="KAI1239227.1"/>
    </source>
</evidence>
<evidence type="ECO:0000313" key="13">
    <source>
        <dbReference type="EMBL" id="KAG0120693.1"/>
    </source>
</evidence>
<dbReference type="EC" id="2.8.2.-" evidence="11"/>
<dbReference type="PANTHER" id="PTHR12137:SF32">
    <property type="entry name" value="CARBOHYDRATE SULFOTRANSFERASE 11"/>
    <property type="match status" value="1"/>
</dbReference>
<evidence type="ECO:0000256" key="11">
    <source>
        <dbReference type="RuleBase" id="RU364020"/>
    </source>
</evidence>
<evidence type="ECO:0000256" key="4">
    <source>
        <dbReference type="ARBA" id="ARBA00022692"/>
    </source>
</evidence>
<evidence type="ECO:0000256" key="3">
    <source>
        <dbReference type="ARBA" id="ARBA00022679"/>
    </source>
</evidence>
<dbReference type="InterPro" id="IPR005331">
    <property type="entry name" value="Sulfotransferase"/>
</dbReference>
<comment type="similarity">
    <text evidence="2 11">Belongs to the sulfotransferase 2 family.</text>
</comment>
<keyword evidence="10 11" id="KW-0119">Carbohydrate metabolism</keyword>
<dbReference type="GO" id="GO:0000139">
    <property type="term" value="C:Golgi membrane"/>
    <property type="evidence" value="ECO:0007669"/>
    <property type="project" value="UniProtKB-SubCell"/>
</dbReference>
<keyword evidence="4" id="KW-0812">Transmembrane</keyword>